<protein>
    <submittedName>
        <fullName evidence="1">Uncharacterized protein</fullName>
    </submittedName>
</protein>
<accession>A0A444R569</accession>
<gene>
    <name evidence="1" type="ORF">EPS76_26190</name>
</gene>
<organism evidence="1 2">
    <name type="scientific">Escherichia coli</name>
    <dbReference type="NCBI Taxonomy" id="562"/>
    <lineage>
        <taxon>Bacteria</taxon>
        <taxon>Pseudomonadati</taxon>
        <taxon>Pseudomonadota</taxon>
        <taxon>Gammaproteobacteria</taxon>
        <taxon>Enterobacterales</taxon>
        <taxon>Enterobacteriaceae</taxon>
        <taxon>Escherichia</taxon>
    </lineage>
</organism>
<dbReference type="Pfam" id="PF10117">
    <property type="entry name" value="McrBC"/>
    <property type="match status" value="1"/>
</dbReference>
<proteinExistence type="predicted"/>
<dbReference type="PANTHER" id="PTHR38733:SF1">
    <property type="entry name" value="TYPE IV METHYL-DIRECTED RESTRICTION ENZYME ECOKMCRBC"/>
    <property type="match status" value="1"/>
</dbReference>
<dbReference type="InterPro" id="IPR019292">
    <property type="entry name" value="McrC"/>
</dbReference>
<dbReference type="AlphaFoldDB" id="A0A444R569"/>
<dbReference type="EMBL" id="SCJN01000414">
    <property type="protein sequence ID" value="RXD04515.1"/>
    <property type="molecule type" value="Genomic_DNA"/>
</dbReference>
<dbReference type="PANTHER" id="PTHR38733">
    <property type="entry name" value="PROTEIN MCRC"/>
    <property type="match status" value="1"/>
</dbReference>
<comment type="caution">
    <text evidence="1">The sequence shown here is derived from an EMBL/GenBank/DDBJ whole genome shotgun (WGS) entry which is preliminary data.</text>
</comment>
<name>A0A444R569_ECOLX</name>
<evidence type="ECO:0000313" key="1">
    <source>
        <dbReference type="EMBL" id="RXD04515.1"/>
    </source>
</evidence>
<reference evidence="1 2" key="1">
    <citation type="submission" date="2019-01" db="EMBL/GenBank/DDBJ databases">
        <title>Genomic analysis of febrile catheter-associated UTI E. coli isolates.</title>
        <authorList>
            <person name="Potter R."/>
            <person name="Zou Z."/>
            <person name="Henderson J."/>
            <person name="Dantas G."/>
        </authorList>
    </citation>
    <scope>NUCLEOTIDE SEQUENCE [LARGE SCALE GENOMIC DNA]</scope>
    <source>
        <strain evidence="1 2">29_CAASB</strain>
    </source>
</reference>
<evidence type="ECO:0000313" key="2">
    <source>
        <dbReference type="Proteomes" id="UP000288730"/>
    </source>
</evidence>
<dbReference type="Proteomes" id="UP000288730">
    <property type="component" value="Unassembled WGS sequence"/>
</dbReference>
<sequence>MVNGRKDSLEQSQADLYQMLAYGLNYQEGEGDMILIYPYHNGFNQPSPHPYEFSHQKENRLRLWVVPFFIGESLQTSELRFPGGAEFI</sequence>